<dbReference type="PaxDb" id="2850-Phatr49959"/>
<dbReference type="eggNOG" id="ENOG502SPKS">
    <property type="taxonomic scope" value="Eukaryota"/>
</dbReference>
<gene>
    <name evidence="1" type="ORF">PHATRDRAFT_49959</name>
</gene>
<protein>
    <submittedName>
        <fullName evidence="1">Uncharacterized protein</fullName>
    </submittedName>
</protein>
<dbReference type="EMBL" id="CM000627">
    <property type="protein sequence ID" value="EEC43862.1"/>
    <property type="molecule type" value="Genomic_DNA"/>
</dbReference>
<evidence type="ECO:0000313" key="2">
    <source>
        <dbReference type="Proteomes" id="UP000000759"/>
    </source>
</evidence>
<dbReference type="OrthoDB" id="40970at2759"/>
<reference evidence="1 2" key="1">
    <citation type="journal article" date="2008" name="Nature">
        <title>The Phaeodactylum genome reveals the evolutionary history of diatom genomes.</title>
        <authorList>
            <person name="Bowler C."/>
            <person name="Allen A.E."/>
            <person name="Badger J.H."/>
            <person name="Grimwood J."/>
            <person name="Jabbari K."/>
            <person name="Kuo A."/>
            <person name="Maheswari U."/>
            <person name="Martens C."/>
            <person name="Maumus F."/>
            <person name="Otillar R.P."/>
            <person name="Rayko E."/>
            <person name="Salamov A."/>
            <person name="Vandepoele K."/>
            <person name="Beszteri B."/>
            <person name="Gruber A."/>
            <person name="Heijde M."/>
            <person name="Katinka M."/>
            <person name="Mock T."/>
            <person name="Valentin K."/>
            <person name="Verret F."/>
            <person name="Berges J.A."/>
            <person name="Brownlee C."/>
            <person name="Cadoret J.P."/>
            <person name="Chiovitti A."/>
            <person name="Choi C.J."/>
            <person name="Coesel S."/>
            <person name="De Martino A."/>
            <person name="Detter J.C."/>
            <person name="Durkin C."/>
            <person name="Falciatore A."/>
            <person name="Fournet J."/>
            <person name="Haruta M."/>
            <person name="Huysman M.J."/>
            <person name="Jenkins B.D."/>
            <person name="Jiroutova K."/>
            <person name="Jorgensen R.E."/>
            <person name="Joubert Y."/>
            <person name="Kaplan A."/>
            <person name="Kroger N."/>
            <person name="Kroth P.G."/>
            <person name="La Roche J."/>
            <person name="Lindquist E."/>
            <person name="Lommer M."/>
            <person name="Martin-Jezequel V."/>
            <person name="Lopez P.J."/>
            <person name="Lucas S."/>
            <person name="Mangogna M."/>
            <person name="McGinnis K."/>
            <person name="Medlin L.K."/>
            <person name="Montsant A."/>
            <person name="Oudot-Le Secq M.P."/>
            <person name="Napoli C."/>
            <person name="Obornik M."/>
            <person name="Parker M.S."/>
            <person name="Petit J.L."/>
            <person name="Porcel B.M."/>
            <person name="Poulsen N."/>
            <person name="Robison M."/>
            <person name="Rychlewski L."/>
            <person name="Rynearson T.A."/>
            <person name="Schmutz J."/>
            <person name="Shapiro H."/>
            <person name="Siaut M."/>
            <person name="Stanley M."/>
            <person name="Sussman M.R."/>
            <person name="Taylor A.R."/>
            <person name="Vardi A."/>
            <person name="von Dassow P."/>
            <person name="Vyverman W."/>
            <person name="Willis A."/>
            <person name="Wyrwicz L.S."/>
            <person name="Rokhsar D.S."/>
            <person name="Weissenbach J."/>
            <person name="Armbrust E.V."/>
            <person name="Green B.R."/>
            <person name="Van de Peer Y."/>
            <person name="Grigoriev I.V."/>
        </authorList>
    </citation>
    <scope>NUCLEOTIDE SEQUENCE [LARGE SCALE GENOMIC DNA]</scope>
    <source>
        <strain evidence="1 2">CCAP 1055/1</strain>
    </source>
</reference>
<proteinExistence type="predicted"/>
<dbReference type="HOGENOM" id="CLU_385199_0_0_1"/>
<dbReference type="KEGG" id="pti:PHATRDRAFT_49959"/>
<dbReference type="GeneID" id="7198550"/>
<name>B7GCF9_PHATC</name>
<sequence>MGMASGYRLGVYQRFVGSLRRSGFQGHVFLGVAPDVDPAILEYLRRRNVTAKVQTWVNCTYSDSDRKNDIFQKTTCAHPYPDIKIRWSRFPLIRDWLQECAACTGPVLIIDVRDSYFQKNPFGQGSPTVYGLQVVEEHVTQTTQHWLTKWPIQECKGVQYEKPMLCSGTTVGTRVAMLRYLEIMYAEMKVWINDTKCRFNINGDDQSMHNYLFYSGQLPFANAIPHRSGGIVNTVGVDGARTWKQHTKEQQELYGKDIQEADLVSYTNLIALVHNFMECG</sequence>
<dbReference type="InParanoid" id="B7GCF9"/>
<keyword evidence="2" id="KW-1185">Reference proteome</keyword>
<accession>B7GCF9</accession>
<organism evidence="1 2">
    <name type="scientific">Phaeodactylum tricornutum (strain CCAP 1055/1)</name>
    <dbReference type="NCBI Taxonomy" id="556484"/>
    <lineage>
        <taxon>Eukaryota</taxon>
        <taxon>Sar</taxon>
        <taxon>Stramenopiles</taxon>
        <taxon>Ochrophyta</taxon>
        <taxon>Bacillariophyta</taxon>
        <taxon>Bacillariophyceae</taxon>
        <taxon>Bacillariophycidae</taxon>
        <taxon>Naviculales</taxon>
        <taxon>Phaeodactylaceae</taxon>
        <taxon>Phaeodactylum</taxon>
    </lineage>
</organism>
<dbReference type="RefSeq" id="XP_002184803.1">
    <property type="nucleotide sequence ID" value="XM_002184767.1"/>
</dbReference>
<evidence type="ECO:0000313" key="1">
    <source>
        <dbReference type="EMBL" id="EEC43862.1"/>
    </source>
</evidence>
<dbReference type="Proteomes" id="UP000000759">
    <property type="component" value="Chromosome 25"/>
</dbReference>
<reference evidence="2" key="2">
    <citation type="submission" date="2008-08" db="EMBL/GenBank/DDBJ databases">
        <authorList>
            <consortium name="Diatom Consortium"/>
            <person name="Grigoriev I."/>
            <person name="Grimwood J."/>
            <person name="Kuo A."/>
            <person name="Otillar R.P."/>
            <person name="Salamov A."/>
            <person name="Detter J.C."/>
            <person name="Lindquist E."/>
            <person name="Shapiro H."/>
            <person name="Lucas S."/>
            <person name="Glavina del Rio T."/>
            <person name="Pitluck S."/>
            <person name="Rokhsar D."/>
            <person name="Bowler C."/>
        </authorList>
    </citation>
    <scope>GENOME REANNOTATION</scope>
    <source>
        <strain evidence="2">CCAP 1055/1</strain>
    </source>
</reference>
<dbReference type="AlphaFoldDB" id="B7GCF9"/>